<evidence type="ECO:0000313" key="3">
    <source>
        <dbReference type="Proteomes" id="UP000728185"/>
    </source>
</evidence>
<dbReference type="GO" id="GO:0009100">
    <property type="term" value="P:glycoprotein metabolic process"/>
    <property type="evidence" value="ECO:0007669"/>
    <property type="project" value="UniProtKB-ARBA"/>
</dbReference>
<dbReference type="Proteomes" id="UP000728185">
    <property type="component" value="Unassembled WGS sequence"/>
</dbReference>
<sequence length="374" mass="42689">MRPVFLNCLLFVVIFSTAGIYHWINRRDEWDSMQSHRSIRFVLDNKTGEIVLQDDQLITWLKERDNQTRICSVVHEVFCRIHTKTGSVPSECDPTKSSHSNPENGCLLNLMSSLGPFPSVTSVNVNESRIPDRPGTYSPSMIYALQSNQKAVQLPCKVNSDKRKTEYRLLRHWVHLAEKNGLIWWLNYGSLLGAVRDGDFIPYDHDTDIAVLDSAEPHIRRLETPREKITFDEISLVTRKQNYCSYDHMPRINCQGVPVRFQLDPCGFCTPLARLISGYFDFLDLFMVRIEVRLTSDGTSTRIGVVDEGSGKNDGFQLSYALDDIFPLTTCQYMGLSLPCPRNPQAVLSHVYGENYQQPDNLCNLETGRWSSGQ</sequence>
<reference evidence="2" key="1">
    <citation type="submission" date="2019-05" db="EMBL/GenBank/DDBJ databases">
        <title>Annotation for the trematode Fasciolopsis buski.</title>
        <authorList>
            <person name="Choi Y.-J."/>
        </authorList>
    </citation>
    <scope>NUCLEOTIDE SEQUENCE</scope>
    <source>
        <strain evidence="2">HT</strain>
        <tissue evidence="2">Whole worm</tissue>
    </source>
</reference>
<dbReference type="AlphaFoldDB" id="A0A8E0VIB0"/>
<dbReference type="Pfam" id="PF04991">
    <property type="entry name" value="LicD"/>
    <property type="match status" value="1"/>
</dbReference>
<feature type="domain" description="LicD/FKTN/FKRP nucleotidyltransferase" evidence="1">
    <location>
        <begin position="177"/>
        <end position="211"/>
    </location>
</feature>
<evidence type="ECO:0000313" key="2">
    <source>
        <dbReference type="EMBL" id="KAA0187426.1"/>
    </source>
</evidence>
<dbReference type="InterPro" id="IPR052942">
    <property type="entry name" value="LPS_cholinephosphotransferase"/>
</dbReference>
<dbReference type="EMBL" id="LUCM01009115">
    <property type="protein sequence ID" value="KAA0187426.1"/>
    <property type="molecule type" value="Genomic_DNA"/>
</dbReference>
<keyword evidence="3" id="KW-1185">Reference proteome</keyword>
<dbReference type="InterPro" id="IPR007074">
    <property type="entry name" value="LicD/FKTN/FKRP_NTP_transf"/>
</dbReference>
<gene>
    <name evidence="2" type="ORF">FBUS_09191</name>
</gene>
<dbReference type="PANTHER" id="PTHR43404">
    <property type="entry name" value="LIPOPOLYSACCHARIDE CHOLINEPHOSPHOTRANSFERASE LICD"/>
    <property type="match status" value="1"/>
</dbReference>
<accession>A0A8E0VIB0</accession>
<dbReference type="OrthoDB" id="444255at2759"/>
<protein>
    <recommendedName>
        <fullName evidence="1">LicD/FKTN/FKRP nucleotidyltransferase domain-containing protein</fullName>
    </recommendedName>
</protein>
<evidence type="ECO:0000259" key="1">
    <source>
        <dbReference type="Pfam" id="PF04991"/>
    </source>
</evidence>
<dbReference type="PANTHER" id="PTHR43404:SF2">
    <property type="entry name" value="LIPOPOLYSACCHARIDE CHOLINEPHOSPHOTRANSFERASE LICD"/>
    <property type="match status" value="1"/>
</dbReference>
<name>A0A8E0VIB0_9TREM</name>
<organism evidence="2 3">
    <name type="scientific">Fasciolopsis buskii</name>
    <dbReference type="NCBI Taxonomy" id="27845"/>
    <lineage>
        <taxon>Eukaryota</taxon>
        <taxon>Metazoa</taxon>
        <taxon>Spiralia</taxon>
        <taxon>Lophotrochozoa</taxon>
        <taxon>Platyhelminthes</taxon>
        <taxon>Trematoda</taxon>
        <taxon>Digenea</taxon>
        <taxon>Plagiorchiida</taxon>
        <taxon>Echinostomata</taxon>
        <taxon>Echinostomatoidea</taxon>
        <taxon>Fasciolidae</taxon>
        <taxon>Fasciolopsis</taxon>
    </lineage>
</organism>
<comment type="caution">
    <text evidence="2">The sequence shown here is derived from an EMBL/GenBank/DDBJ whole genome shotgun (WGS) entry which is preliminary data.</text>
</comment>
<proteinExistence type="predicted"/>